<name>A0A0T5YUJ4_9GAMM</name>
<proteinExistence type="predicted"/>
<dbReference type="PROSITE" id="PS00508">
    <property type="entry name" value="NI_HGENASE_L_2"/>
    <property type="match status" value="1"/>
</dbReference>
<feature type="binding site" evidence="2">
    <location>
        <position position="420"/>
    </location>
    <ligand>
        <name>Fe cation</name>
        <dbReference type="ChEBI" id="CHEBI:24875"/>
    </ligand>
</feature>
<dbReference type="PANTHER" id="PTHR43600:SF4">
    <property type="entry name" value="CYTOSOLIC NIFE-HYDROGENASE, ALPHA SUBUNIT"/>
    <property type="match status" value="1"/>
</dbReference>
<feature type="binding site" evidence="2">
    <location>
        <position position="69"/>
    </location>
    <ligand>
        <name>Fe cation</name>
        <dbReference type="ChEBI" id="CHEBI:24875"/>
    </ligand>
</feature>
<feature type="binding site" evidence="2">
    <location>
        <position position="47"/>
    </location>
    <ligand>
        <name>Mg(2+)</name>
        <dbReference type="ChEBI" id="CHEBI:18420"/>
    </ligand>
</feature>
<protein>
    <submittedName>
        <fullName evidence="4">Coenzyme F420-reducing hydrogenase alpha subunit</fullName>
    </submittedName>
    <submittedName>
        <fullName evidence="3">Coenzyme F420-reducing hydrogenase subunit alpha</fullName>
    </submittedName>
</protein>
<dbReference type="EMBL" id="LMXI01000001">
    <property type="protein sequence ID" value="KRT60318.1"/>
    <property type="molecule type" value="Genomic_DNA"/>
</dbReference>
<feature type="binding site" evidence="2">
    <location>
        <position position="66"/>
    </location>
    <ligand>
        <name>Ni(2+)</name>
        <dbReference type="ChEBI" id="CHEBI:49786"/>
    </ligand>
</feature>
<evidence type="ECO:0000313" key="3">
    <source>
        <dbReference type="EMBL" id="KRT54290.1"/>
    </source>
</evidence>
<evidence type="ECO:0000256" key="1">
    <source>
        <dbReference type="ARBA" id="ARBA00023002"/>
    </source>
</evidence>
<dbReference type="EMBL" id="LDXT01000092">
    <property type="protein sequence ID" value="KRT54290.1"/>
    <property type="molecule type" value="Genomic_DNA"/>
</dbReference>
<dbReference type="Proteomes" id="UP000051276">
    <property type="component" value="Unassembled WGS sequence"/>
</dbReference>
<dbReference type="Proteomes" id="UP000051634">
    <property type="component" value="Unassembled WGS sequence"/>
</dbReference>
<dbReference type="STRING" id="54398.Ga0074115_10451"/>
<evidence type="ECO:0000313" key="6">
    <source>
        <dbReference type="Proteomes" id="UP000051634"/>
    </source>
</evidence>
<comment type="caution">
    <text evidence="3">The sequence shown here is derived from an EMBL/GenBank/DDBJ whole genome shotgun (WGS) entry which is preliminary data.</text>
</comment>
<keyword evidence="2" id="KW-0408">Iron</keyword>
<feature type="binding site" evidence="2">
    <location>
        <position position="423"/>
    </location>
    <ligand>
        <name>Mg(2+)</name>
        <dbReference type="ChEBI" id="CHEBI:18420"/>
    </ligand>
</feature>
<feature type="binding site" evidence="2">
    <location>
        <position position="69"/>
    </location>
    <ligand>
        <name>Ni(2+)</name>
        <dbReference type="ChEBI" id="CHEBI:49786"/>
    </ligand>
</feature>
<dbReference type="InterPro" id="IPR029014">
    <property type="entry name" value="NiFe-Hase_large"/>
</dbReference>
<dbReference type="GO" id="GO:0008901">
    <property type="term" value="F:ferredoxin hydrogenase activity"/>
    <property type="evidence" value="ECO:0007669"/>
    <property type="project" value="InterPro"/>
</dbReference>
<comment type="cofactor">
    <cofactor evidence="2">
        <name>Ni(2+)</name>
        <dbReference type="ChEBI" id="CHEBI:49786"/>
    </cofactor>
</comment>
<keyword evidence="1" id="KW-0560">Oxidoreductase</keyword>
<gene>
    <name evidence="3" type="ORF">Ga0074115_10451</name>
    <name evidence="4" type="ORF">Ga0076813_169321</name>
</gene>
<feature type="binding site" evidence="2">
    <location>
        <position position="417"/>
    </location>
    <ligand>
        <name>Ni(2+)</name>
        <dbReference type="ChEBI" id="CHEBI:49786"/>
    </ligand>
</feature>
<feature type="binding site" evidence="2">
    <location>
        <position position="372"/>
    </location>
    <ligand>
        <name>Mg(2+)</name>
        <dbReference type="ChEBI" id="CHEBI:18420"/>
    </ligand>
</feature>
<dbReference type="PATRIC" id="fig|54398.3.peg.912"/>
<dbReference type="PANTHER" id="PTHR43600">
    <property type="entry name" value="COENZYME F420 HYDROGENASE, SUBUNIT ALPHA"/>
    <property type="match status" value="1"/>
</dbReference>
<evidence type="ECO:0000256" key="2">
    <source>
        <dbReference type="PIRSR" id="PIRSR601501-1"/>
    </source>
</evidence>
<keyword evidence="6" id="KW-1185">Reference proteome</keyword>
<dbReference type="GO" id="GO:0016151">
    <property type="term" value="F:nickel cation binding"/>
    <property type="evidence" value="ECO:0007669"/>
    <property type="project" value="InterPro"/>
</dbReference>
<dbReference type="AlphaFoldDB" id="A0A0T5YUJ4"/>
<dbReference type="SUPFAM" id="SSF56762">
    <property type="entry name" value="HydB/Nqo4-like"/>
    <property type="match status" value="1"/>
</dbReference>
<keyword evidence="2" id="KW-0479">Metal-binding</keyword>
<dbReference type="Gene3D" id="1.10.645.10">
    <property type="entry name" value="Cytochrome-c3 Hydrogenase, chain B"/>
    <property type="match status" value="1"/>
</dbReference>
<organism evidence="3 6">
    <name type="scientific">endosymbiont of Ridgeia piscesae</name>
    <dbReference type="NCBI Taxonomy" id="54398"/>
    <lineage>
        <taxon>Bacteria</taxon>
        <taxon>Pseudomonadati</taxon>
        <taxon>Pseudomonadota</taxon>
        <taxon>Gammaproteobacteria</taxon>
        <taxon>sulfur-oxidizing symbionts</taxon>
    </lineage>
</organism>
<comment type="cofactor">
    <cofactor evidence="2">
        <name>Fe cation</name>
        <dbReference type="ChEBI" id="CHEBI:24875"/>
    </cofactor>
</comment>
<dbReference type="OrthoDB" id="9761717at2"/>
<evidence type="ECO:0000313" key="4">
    <source>
        <dbReference type="EMBL" id="KRT60318.1"/>
    </source>
</evidence>
<accession>A0A0T5YUJ4</accession>
<dbReference type="RefSeq" id="WP_057955365.1">
    <property type="nucleotide sequence ID" value="NZ_KQ556877.1"/>
</dbReference>
<keyword evidence="2" id="KW-0460">Magnesium</keyword>
<dbReference type="Pfam" id="PF00374">
    <property type="entry name" value="NiFeSe_Hases"/>
    <property type="match status" value="2"/>
</dbReference>
<keyword evidence="2" id="KW-0533">Nickel</keyword>
<evidence type="ECO:0000313" key="5">
    <source>
        <dbReference type="Proteomes" id="UP000051276"/>
    </source>
</evidence>
<sequence>MGDSREIHINVPVLTRVEGEGALELDIVDGKIEQLRLRIFEPPRLFEKFIEGYECDQVIDMVARICGICPVAYQMSAVQAFESIFGIEPTPWIKRMRRAMYCGEWLQSHALHIHLLAAPDFFGYESAIAMAADHPEVVRRGLRLQSLGNDLIALFGARSVHPVGVRVGGFYRAPEPAAVEMMVRRLEAALLEAEALLRWCAGLDFPQDEQAFVSVALSAPDEYAIGVGRLISGQGLDIPINQFASHFREKQMDHSTAFHSELEGRSYLVGPLARLNLNFHQLPLGLRRLLDECGIHVPSHNMFHSILARAVELYLAIAEAVELLQDYQLPEMPALPFTPRAGTGFGCTEAPRGILWHRYDVDEQGRVLSGRIVPPTSQNQARIEEDIHNSLTLMGLDQDDRALRLRAEQVIRNYDPCISCATHFLTLKVRRR</sequence>
<dbReference type="InterPro" id="IPR001501">
    <property type="entry name" value="Ni-dep_hyd_lsu"/>
</dbReference>
<reference evidence="5 6" key="1">
    <citation type="submission" date="2015-11" db="EMBL/GenBank/DDBJ databases">
        <title>The genome of Candidatus Endoriftia persephone in Ridgeia piscesae and population structure of the North Eastern Pacific vestimentiferan symbionts.</title>
        <authorList>
            <person name="Perez M."/>
            <person name="Juniper K.S."/>
        </authorList>
    </citation>
    <scope>NUCLEOTIDE SEQUENCE [LARGE SCALE GENOMIC DNA]</scope>
    <source>
        <strain evidence="4">Ind10</strain>
        <strain evidence="3">Ind11</strain>
    </source>
</reference>
<dbReference type="InterPro" id="IPR018194">
    <property type="entry name" value="Ni-dep_hyd_lsu_Ni_BS"/>
</dbReference>